<evidence type="ECO:0000256" key="2">
    <source>
        <dbReference type="SAM" id="SignalP"/>
    </source>
</evidence>
<dbReference type="Gene3D" id="2.60.120.430">
    <property type="entry name" value="Galactose-binding lectin"/>
    <property type="match status" value="1"/>
</dbReference>
<dbReference type="InterPro" id="IPR013857">
    <property type="entry name" value="NADH-UbQ_OxRdtase-assoc_prot30"/>
</dbReference>
<keyword evidence="5" id="KW-1185">Reference proteome</keyword>
<dbReference type="PANTHER" id="PTHR13194">
    <property type="entry name" value="COMPLEX I INTERMEDIATE-ASSOCIATED PROTEIN 30"/>
    <property type="match status" value="1"/>
</dbReference>
<evidence type="ECO:0000259" key="3">
    <source>
        <dbReference type="Pfam" id="PF08547"/>
    </source>
</evidence>
<gene>
    <name evidence="4" type="ORF">HG66A1_16410</name>
</gene>
<dbReference type="SUPFAM" id="SSF49785">
    <property type="entry name" value="Galactose-binding domain-like"/>
    <property type="match status" value="1"/>
</dbReference>
<evidence type="ECO:0000313" key="5">
    <source>
        <dbReference type="Proteomes" id="UP000320421"/>
    </source>
</evidence>
<evidence type="ECO:0000313" key="4">
    <source>
        <dbReference type="EMBL" id="QDT19873.1"/>
    </source>
</evidence>
<dbReference type="InterPro" id="IPR039131">
    <property type="entry name" value="NDUFAF1"/>
</dbReference>
<feature type="domain" description="NADH:ubiquinone oxidoreductase intermediate-associated protein 30" evidence="3">
    <location>
        <begin position="26"/>
        <end position="178"/>
    </location>
</feature>
<dbReference type="AlphaFoldDB" id="A0A517PKH8"/>
<evidence type="ECO:0000256" key="1">
    <source>
        <dbReference type="ARBA" id="ARBA00007884"/>
    </source>
</evidence>
<dbReference type="Proteomes" id="UP000320421">
    <property type="component" value="Chromosome"/>
</dbReference>
<dbReference type="Pfam" id="PF08547">
    <property type="entry name" value="CIA30"/>
    <property type="match status" value="1"/>
</dbReference>
<comment type="similarity">
    <text evidence="1">Belongs to the CIA30 family.</text>
</comment>
<sequence precursor="true">MKPTIIFASMFFLIATVSMADERILFSFDKPASAQPWQTVNDGVMGGRSDGRFKINDDKNMEFFGTLSLENNGGFASVRARGGNLTLQKDDVIVVRVKGDGREYKFNVYDQPNLNGFSYRQSFKTKKNEWIEVELPVRNFVATWRGRVFPNQKLDLNNVAGMGFLLGDKKAGPFKLEVEWIKVKKNEE</sequence>
<dbReference type="InterPro" id="IPR008979">
    <property type="entry name" value="Galactose-bd-like_sf"/>
</dbReference>
<dbReference type="RefSeq" id="WP_197997036.1">
    <property type="nucleotide sequence ID" value="NZ_CP036266.1"/>
</dbReference>
<dbReference type="PANTHER" id="PTHR13194:SF19">
    <property type="entry name" value="NAD(P)-BINDING ROSSMANN-FOLD SUPERFAMILY PROTEIN"/>
    <property type="match status" value="1"/>
</dbReference>
<feature type="signal peptide" evidence="2">
    <location>
        <begin position="1"/>
        <end position="20"/>
    </location>
</feature>
<reference evidence="4 5" key="1">
    <citation type="submission" date="2019-02" db="EMBL/GenBank/DDBJ databases">
        <title>Deep-cultivation of Planctomycetes and their phenomic and genomic characterization uncovers novel biology.</title>
        <authorList>
            <person name="Wiegand S."/>
            <person name="Jogler M."/>
            <person name="Boedeker C."/>
            <person name="Pinto D."/>
            <person name="Vollmers J."/>
            <person name="Rivas-Marin E."/>
            <person name="Kohn T."/>
            <person name="Peeters S.H."/>
            <person name="Heuer A."/>
            <person name="Rast P."/>
            <person name="Oberbeckmann S."/>
            <person name="Bunk B."/>
            <person name="Jeske O."/>
            <person name="Meyerdierks A."/>
            <person name="Storesund J.E."/>
            <person name="Kallscheuer N."/>
            <person name="Luecker S."/>
            <person name="Lage O.M."/>
            <person name="Pohl T."/>
            <person name="Merkel B.J."/>
            <person name="Hornburger P."/>
            <person name="Mueller R.-W."/>
            <person name="Bruemmer F."/>
            <person name="Labrenz M."/>
            <person name="Spormann A.M."/>
            <person name="Op den Camp H."/>
            <person name="Overmann J."/>
            <person name="Amann R."/>
            <person name="Jetten M.S.M."/>
            <person name="Mascher T."/>
            <person name="Medema M.H."/>
            <person name="Devos D.P."/>
            <person name="Kaster A.-K."/>
            <person name="Ovreas L."/>
            <person name="Rohde M."/>
            <person name="Galperin M.Y."/>
            <person name="Jogler C."/>
        </authorList>
    </citation>
    <scope>NUCLEOTIDE SEQUENCE [LARGE SCALE GENOMIC DNA]</scope>
    <source>
        <strain evidence="4 5">HG66A1</strain>
    </source>
</reference>
<keyword evidence="2" id="KW-0732">Signal</keyword>
<accession>A0A517PKH8</accession>
<protein>
    <submittedName>
        <fullName evidence="4">Complex I intermediate-associated protein 30 (CIA30)</fullName>
    </submittedName>
</protein>
<proteinExistence type="inferred from homology"/>
<name>A0A517PKH8_9PLAN</name>
<feature type="chain" id="PRO_5021761265" evidence="2">
    <location>
        <begin position="21"/>
        <end position="188"/>
    </location>
</feature>
<organism evidence="4 5">
    <name type="scientific">Gimesia chilikensis</name>
    <dbReference type="NCBI Taxonomy" id="2605989"/>
    <lineage>
        <taxon>Bacteria</taxon>
        <taxon>Pseudomonadati</taxon>
        <taxon>Planctomycetota</taxon>
        <taxon>Planctomycetia</taxon>
        <taxon>Planctomycetales</taxon>
        <taxon>Planctomycetaceae</taxon>
        <taxon>Gimesia</taxon>
    </lineage>
</organism>
<dbReference type="EMBL" id="CP036266">
    <property type="protein sequence ID" value="QDT19873.1"/>
    <property type="molecule type" value="Genomic_DNA"/>
</dbReference>